<dbReference type="AlphaFoldDB" id="A0AAD6ITV1"/>
<feature type="region of interest" description="Disordered" evidence="1">
    <location>
        <begin position="295"/>
        <end position="316"/>
    </location>
</feature>
<feature type="signal peptide" evidence="2">
    <location>
        <begin position="1"/>
        <end position="19"/>
    </location>
</feature>
<keyword evidence="4" id="KW-1185">Reference proteome</keyword>
<evidence type="ECO:0000256" key="1">
    <source>
        <dbReference type="SAM" id="MobiDB-lite"/>
    </source>
</evidence>
<accession>A0AAD6ITV1</accession>
<proteinExistence type="predicted"/>
<gene>
    <name evidence="3" type="ORF">Dda_7335</name>
</gene>
<organism evidence="3 4">
    <name type="scientific">Drechslerella dactyloides</name>
    <name type="common">Nematode-trapping fungus</name>
    <name type="synonym">Arthrobotrys dactyloides</name>
    <dbReference type="NCBI Taxonomy" id="74499"/>
    <lineage>
        <taxon>Eukaryota</taxon>
        <taxon>Fungi</taxon>
        <taxon>Dikarya</taxon>
        <taxon>Ascomycota</taxon>
        <taxon>Pezizomycotina</taxon>
        <taxon>Orbiliomycetes</taxon>
        <taxon>Orbiliales</taxon>
        <taxon>Orbiliaceae</taxon>
        <taxon>Drechslerella</taxon>
    </lineage>
</organism>
<name>A0AAD6ITV1_DREDA</name>
<dbReference type="Proteomes" id="UP001221413">
    <property type="component" value="Unassembled WGS sequence"/>
</dbReference>
<evidence type="ECO:0000313" key="3">
    <source>
        <dbReference type="EMBL" id="KAJ6257550.1"/>
    </source>
</evidence>
<evidence type="ECO:0000256" key="2">
    <source>
        <dbReference type="SAM" id="SignalP"/>
    </source>
</evidence>
<keyword evidence="2" id="KW-0732">Signal</keyword>
<reference evidence="3" key="1">
    <citation type="submission" date="2023-01" db="EMBL/GenBank/DDBJ databases">
        <title>The chitinases involved in constricting ring structure development in the nematode-trapping fungus Drechslerella dactyloides.</title>
        <authorList>
            <person name="Wang R."/>
            <person name="Zhang L."/>
            <person name="Tang P."/>
            <person name="Li S."/>
            <person name="Liang L."/>
        </authorList>
    </citation>
    <scope>NUCLEOTIDE SEQUENCE</scope>
    <source>
        <strain evidence="3">YMF1.00031</strain>
    </source>
</reference>
<evidence type="ECO:0000313" key="4">
    <source>
        <dbReference type="Proteomes" id="UP001221413"/>
    </source>
</evidence>
<dbReference type="EMBL" id="JAQGDS010000010">
    <property type="protein sequence ID" value="KAJ6257550.1"/>
    <property type="molecule type" value="Genomic_DNA"/>
</dbReference>
<sequence>MFSRFALAAVFTTSALSAALPTAKVNNGMCNSSGKTFTTVSFRGLTPVANKSRMTSADLVVTQNPPDELVDYFEVLEIFETSAVNPLSNLTTADLDNAWTPIDLQFPFQVYNKTSSKAFISINGYITLDEPSTSKLPGDYKPFPVNPADCSVSTSKDGCPPATIMAVLWAHLGTTPTYSGFRAAWTYAVPSSKGTPHFGPSYNFQWNVCDLSALAANATADESCSDESRFLQLTYFKERPGVWHMAYADGRGEQNIKATVGVQSYPDFLQGTYPPPTQVEDSGKQSCLIFDTNTNTVSLPPEEDRSKPNCNWGKQY</sequence>
<protein>
    <submittedName>
        <fullName evidence="3">Uncharacterized protein</fullName>
    </submittedName>
</protein>
<comment type="caution">
    <text evidence="3">The sequence shown here is derived from an EMBL/GenBank/DDBJ whole genome shotgun (WGS) entry which is preliminary data.</text>
</comment>
<feature type="chain" id="PRO_5042104138" evidence="2">
    <location>
        <begin position="20"/>
        <end position="316"/>
    </location>
</feature>